<evidence type="ECO:0000256" key="2">
    <source>
        <dbReference type="ARBA" id="ARBA00023136"/>
    </source>
</evidence>
<dbReference type="Gene3D" id="2.40.128.200">
    <property type="match status" value="1"/>
</dbReference>
<dbReference type="InterPro" id="IPR025326">
    <property type="entry name" value="DUF4232"/>
</dbReference>
<dbReference type="Pfam" id="PF14016">
    <property type="entry name" value="DUF4232"/>
    <property type="match status" value="1"/>
</dbReference>
<evidence type="ECO:0000256" key="6">
    <source>
        <dbReference type="SAM" id="SignalP"/>
    </source>
</evidence>
<name>A0A7X6BLL5_9CAUL</name>
<protein>
    <submittedName>
        <fullName evidence="9">Membrane-bound inhibitor of C-type lysozyme</fullName>
    </submittedName>
</protein>
<dbReference type="InterPro" id="IPR036328">
    <property type="entry name" value="MliC_sf"/>
</dbReference>
<dbReference type="AlphaFoldDB" id="A0A7X6BLL5"/>
<dbReference type="InterPro" id="IPR018660">
    <property type="entry name" value="MliC"/>
</dbReference>
<dbReference type="SUPFAM" id="SSF141488">
    <property type="entry name" value="YdhA-like"/>
    <property type="match status" value="1"/>
</dbReference>
<feature type="region of interest" description="Disordered" evidence="5">
    <location>
        <begin position="27"/>
        <end position="47"/>
    </location>
</feature>
<sequence length="307" mass="31130">MRLRTAFAAPIAALSIAALTAACTQEAEAPPQPVEPSPAPATPTAPPISYACESGQSVTVAYPDTATAQLTYNGQSYTLRTAQAASGARYTGTGLEWATVNRDGQESATLSRLGPNDDVGIAVLERCSRPSVSAVPTGPAPAPQPAPGGVLPTAAPCKGPQLKLSNDGGDAGMGNRVANIGVQNIGATACSMTGYPGVVLQDRQGRTLTTIRSEQSPGSYFTQGQAPAPVTLMPQAKAGFELAWTVVPNEAIGEKTCPSAARLRVTAPGDTSPATLAMAFTPCGGRVRVSPIRSLAPATQPAPAPTV</sequence>
<accession>A0A7X6BLL5</accession>
<dbReference type="PROSITE" id="PS51257">
    <property type="entry name" value="PROKAR_LIPOPROTEIN"/>
    <property type="match status" value="1"/>
</dbReference>
<keyword evidence="2" id="KW-0472">Membrane</keyword>
<feature type="domain" description="C-type lysozyme inhibitor" evidence="7">
    <location>
        <begin position="50"/>
        <end position="113"/>
    </location>
</feature>
<organism evidence="9 10">
    <name type="scientific">Brevundimonas alba</name>
    <dbReference type="NCBI Taxonomy" id="74314"/>
    <lineage>
        <taxon>Bacteria</taxon>
        <taxon>Pseudomonadati</taxon>
        <taxon>Pseudomonadota</taxon>
        <taxon>Alphaproteobacteria</taxon>
        <taxon>Caulobacterales</taxon>
        <taxon>Caulobacteraceae</taxon>
        <taxon>Brevundimonas</taxon>
    </lineage>
</organism>
<keyword evidence="3" id="KW-0564">Palmitate</keyword>
<dbReference type="Pfam" id="PF09864">
    <property type="entry name" value="MliC"/>
    <property type="match status" value="1"/>
</dbReference>
<dbReference type="EMBL" id="JAATJM010000001">
    <property type="protein sequence ID" value="NJC40073.1"/>
    <property type="molecule type" value="Genomic_DNA"/>
</dbReference>
<evidence type="ECO:0000256" key="5">
    <source>
        <dbReference type="SAM" id="MobiDB-lite"/>
    </source>
</evidence>
<feature type="chain" id="PRO_5031246389" evidence="6">
    <location>
        <begin position="30"/>
        <end position="307"/>
    </location>
</feature>
<comment type="caution">
    <text evidence="9">The sequence shown here is derived from an EMBL/GenBank/DDBJ whole genome shotgun (WGS) entry which is preliminary data.</text>
</comment>
<keyword evidence="10" id="KW-1185">Reference proteome</keyword>
<feature type="domain" description="DUF4232" evidence="8">
    <location>
        <begin position="157"/>
        <end position="292"/>
    </location>
</feature>
<reference evidence="9 10" key="1">
    <citation type="submission" date="2020-03" db="EMBL/GenBank/DDBJ databases">
        <title>Genomic Encyclopedia of Type Strains, Phase IV (KMG-IV): sequencing the most valuable type-strain genomes for metagenomic binning, comparative biology and taxonomic classification.</title>
        <authorList>
            <person name="Goeker M."/>
        </authorList>
    </citation>
    <scope>NUCLEOTIDE SEQUENCE [LARGE SCALE GENOMIC DNA]</scope>
    <source>
        <strain evidence="9 10">DSM 4736</strain>
    </source>
</reference>
<keyword evidence="1 6" id="KW-0732">Signal</keyword>
<evidence type="ECO:0000259" key="7">
    <source>
        <dbReference type="Pfam" id="PF09864"/>
    </source>
</evidence>
<evidence type="ECO:0000256" key="1">
    <source>
        <dbReference type="ARBA" id="ARBA00022729"/>
    </source>
</evidence>
<evidence type="ECO:0000256" key="3">
    <source>
        <dbReference type="ARBA" id="ARBA00023139"/>
    </source>
</evidence>
<evidence type="ECO:0000256" key="4">
    <source>
        <dbReference type="ARBA" id="ARBA00023288"/>
    </source>
</evidence>
<evidence type="ECO:0000313" key="9">
    <source>
        <dbReference type="EMBL" id="NJC40073.1"/>
    </source>
</evidence>
<evidence type="ECO:0000259" key="8">
    <source>
        <dbReference type="Pfam" id="PF14016"/>
    </source>
</evidence>
<dbReference type="Proteomes" id="UP000587415">
    <property type="component" value="Unassembled WGS sequence"/>
</dbReference>
<feature type="signal peptide" evidence="6">
    <location>
        <begin position="1"/>
        <end position="29"/>
    </location>
</feature>
<evidence type="ECO:0000313" key="10">
    <source>
        <dbReference type="Proteomes" id="UP000587415"/>
    </source>
</evidence>
<feature type="compositionally biased region" description="Pro residues" evidence="5">
    <location>
        <begin position="30"/>
        <end position="46"/>
    </location>
</feature>
<gene>
    <name evidence="9" type="ORF">GGQ87_000331</name>
</gene>
<keyword evidence="4" id="KW-0449">Lipoprotein</keyword>
<dbReference type="RefSeq" id="WP_168044990.1">
    <property type="nucleotide sequence ID" value="NZ_JAATJM010000001.1"/>
</dbReference>
<proteinExistence type="predicted"/>